<dbReference type="InterPro" id="IPR053926">
    <property type="entry name" value="RecX_HTH_1st"/>
</dbReference>
<evidence type="ECO:0000313" key="8">
    <source>
        <dbReference type="EMBL" id="GAA0556721.1"/>
    </source>
</evidence>
<dbReference type="InterPro" id="IPR003783">
    <property type="entry name" value="Regulatory_RecX"/>
</dbReference>
<dbReference type="Proteomes" id="UP001501169">
    <property type="component" value="Unassembled WGS sequence"/>
</dbReference>
<dbReference type="InterPro" id="IPR053924">
    <property type="entry name" value="RecX_HTH_2nd"/>
</dbReference>
<keyword evidence="9" id="KW-1185">Reference proteome</keyword>
<organism evidence="8 9">
    <name type="scientific">Rheinheimera aquimaris</name>
    <dbReference type="NCBI Taxonomy" id="412437"/>
    <lineage>
        <taxon>Bacteria</taxon>
        <taxon>Pseudomonadati</taxon>
        <taxon>Pseudomonadota</taxon>
        <taxon>Gammaproteobacteria</taxon>
        <taxon>Chromatiales</taxon>
        <taxon>Chromatiaceae</taxon>
        <taxon>Rheinheimera</taxon>
    </lineage>
</organism>
<comment type="subcellular location">
    <subcellularLocation>
        <location evidence="1">Cytoplasm</location>
    </subcellularLocation>
</comment>
<evidence type="ECO:0000259" key="5">
    <source>
        <dbReference type="Pfam" id="PF02631"/>
    </source>
</evidence>
<reference evidence="9" key="1">
    <citation type="journal article" date="2019" name="Int. J. Syst. Evol. Microbiol.">
        <title>The Global Catalogue of Microorganisms (GCM) 10K type strain sequencing project: providing services to taxonomists for standard genome sequencing and annotation.</title>
        <authorList>
            <consortium name="The Broad Institute Genomics Platform"/>
            <consortium name="The Broad Institute Genome Sequencing Center for Infectious Disease"/>
            <person name="Wu L."/>
            <person name="Ma J."/>
        </authorList>
    </citation>
    <scope>NUCLEOTIDE SEQUENCE [LARGE SCALE GENOMIC DNA]</scope>
    <source>
        <strain evidence="9">JCM 14331</strain>
    </source>
</reference>
<dbReference type="Pfam" id="PF21982">
    <property type="entry name" value="RecX_HTH1"/>
    <property type="match status" value="1"/>
</dbReference>
<evidence type="ECO:0000259" key="6">
    <source>
        <dbReference type="Pfam" id="PF21981"/>
    </source>
</evidence>
<comment type="similarity">
    <text evidence="2">Belongs to the RecX family.</text>
</comment>
<feature type="domain" description="RecX third three-helical" evidence="6">
    <location>
        <begin position="98"/>
        <end position="144"/>
    </location>
</feature>
<dbReference type="Gene3D" id="1.10.10.10">
    <property type="entry name" value="Winged helix-like DNA-binding domain superfamily/Winged helix DNA-binding domain"/>
    <property type="match status" value="3"/>
</dbReference>
<name>A0ABP3P1L3_9GAMM</name>
<dbReference type="EMBL" id="BAAAEO010000004">
    <property type="protein sequence ID" value="GAA0556721.1"/>
    <property type="molecule type" value="Genomic_DNA"/>
</dbReference>
<evidence type="ECO:0000256" key="2">
    <source>
        <dbReference type="ARBA" id="ARBA00009695"/>
    </source>
</evidence>
<evidence type="ECO:0000256" key="4">
    <source>
        <dbReference type="ARBA" id="ARBA00022490"/>
    </source>
</evidence>
<comment type="caution">
    <text evidence="8">The sequence shown here is derived from an EMBL/GenBank/DDBJ whole genome shotgun (WGS) entry which is preliminary data.</text>
</comment>
<accession>A0ABP3P1L3</accession>
<dbReference type="InterPro" id="IPR053925">
    <property type="entry name" value="RecX_HTH_3rd"/>
</dbReference>
<proteinExistence type="inferred from homology"/>
<dbReference type="PANTHER" id="PTHR33602:SF1">
    <property type="entry name" value="REGULATORY PROTEIN RECX FAMILY PROTEIN"/>
    <property type="match status" value="1"/>
</dbReference>
<evidence type="ECO:0000259" key="7">
    <source>
        <dbReference type="Pfam" id="PF21982"/>
    </source>
</evidence>
<dbReference type="PANTHER" id="PTHR33602">
    <property type="entry name" value="REGULATORY PROTEIN RECX FAMILY PROTEIN"/>
    <property type="match status" value="1"/>
</dbReference>
<protein>
    <recommendedName>
        <fullName evidence="3">Regulatory protein RecX</fullName>
    </recommendedName>
</protein>
<keyword evidence="4" id="KW-0963">Cytoplasm</keyword>
<gene>
    <name evidence="8" type="primary">recX</name>
    <name evidence="8" type="ORF">GCM10009098_25740</name>
</gene>
<dbReference type="Pfam" id="PF02631">
    <property type="entry name" value="RecX_HTH2"/>
    <property type="match status" value="1"/>
</dbReference>
<dbReference type="InterPro" id="IPR036388">
    <property type="entry name" value="WH-like_DNA-bd_sf"/>
</dbReference>
<sequence>MADVAELKRMALNWLSRRDYSENQLSLRLGRQGGEPADIALVIAWCKRENYLDQNRFLQMLVRSRAGKGYGLNYIVQECRQQQIAKEQVLQCAAELEIDWFAMASQQYQKKYGQSEVTDYKEKLKRMAYMQRRGFSNEQIQIAMNQTE</sequence>
<feature type="domain" description="RecX second three-helical" evidence="5">
    <location>
        <begin position="55"/>
        <end position="89"/>
    </location>
</feature>
<evidence type="ECO:0000256" key="3">
    <source>
        <dbReference type="ARBA" id="ARBA00018111"/>
    </source>
</evidence>
<evidence type="ECO:0000256" key="1">
    <source>
        <dbReference type="ARBA" id="ARBA00004496"/>
    </source>
</evidence>
<dbReference type="Pfam" id="PF21981">
    <property type="entry name" value="RecX_HTH3"/>
    <property type="match status" value="1"/>
</dbReference>
<evidence type="ECO:0000313" key="9">
    <source>
        <dbReference type="Proteomes" id="UP001501169"/>
    </source>
</evidence>
<feature type="domain" description="RecX first three-helical" evidence="7">
    <location>
        <begin position="9"/>
        <end position="46"/>
    </location>
</feature>